<feature type="compositionally biased region" description="Low complexity" evidence="4">
    <location>
        <begin position="1511"/>
        <end position="1524"/>
    </location>
</feature>
<feature type="region of interest" description="Disordered" evidence="4">
    <location>
        <begin position="805"/>
        <end position="824"/>
    </location>
</feature>
<feature type="compositionally biased region" description="Basic and acidic residues" evidence="4">
    <location>
        <begin position="1622"/>
        <end position="1643"/>
    </location>
</feature>
<name>A0AAE0Y1I2_9GAST</name>
<feature type="region of interest" description="Disordered" evidence="4">
    <location>
        <begin position="729"/>
        <end position="752"/>
    </location>
</feature>
<feature type="compositionally biased region" description="Low complexity" evidence="4">
    <location>
        <begin position="1107"/>
        <end position="1119"/>
    </location>
</feature>
<feature type="compositionally biased region" description="Polar residues" evidence="4">
    <location>
        <begin position="332"/>
        <end position="341"/>
    </location>
</feature>
<dbReference type="Gene3D" id="1.25.40.20">
    <property type="entry name" value="Ankyrin repeat-containing domain"/>
    <property type="match status" value="1"/>
</dbReference>
<feature type="repeat" description="ANK" evidence="3">
    <location>
        <begin position="533"/>
        <end position="565"/>
    </location>
</feature>
<dbReference type="InterPro" id="IPR036770">
    <property type="entry name" value="Ankyrin_rpt-contain_sf"/>
</dbReference>
<feature type="compositionally biased region" description="Polar residues" evidence="4">
    <location>
        <begin position="627"/>
        <end position="658"/>
    </location>
</feature>
<keyword evidence="1" id="KW-0677">Repeat</keyword>
<dbReference type="PROSITE" id="PS50088">
    <property type="entry name" value="ANK_REPEAT"/>
    <property type="match status" value="4"/>
</dbReference>
<reference evidence="5" key="1">
    <citation type="journal article" date="2023" name="G3 (Bethesda)">
        <title>A reference genome for the long-term kleptoplast-retaining sea slug Elysia crispata morphotype clarki.</title>
        <authorList>
            <person name="Eastman K.E."/>
            <person name="Pendleton A.L."/>
            <person name="Shaikh M.A."/>
            <person name="Suttiyut T."/>
            <person name="Ogas R."/>
            <person name="Tomko P."/>
            <person name="Gavelis G."/>
            <person name="Widhalm J.R."/>
            <person name="Wisecaver J.H."/>
        </authorList>
    </citation>
    <scope>NUCLEOTIDE SEQUENCE</scope>
    <source>
        <strain evidence="5">ECLA1</strain>
    </source>
</reference>
<gene>
    <name evidence="5" type="ORF">RRG08_025492</name>
</gene>
<dbReference type="PRINTS" id="PR01415">
    <property type="entry name" value="ANKYRIN"/>
</dbReference>
<feature type="compositionally biased region" description="Basic and acidic residues" evidence="4">
    <location>
        <begin position="1307"/>
        <end position="1326"/>
    </location>
</feature>
<dbReference type="GO" id="GO:0071356">
    <property type="term" value="P:cellular response to tumor necrosis factor"/>
    <property type="evidence" value="ECO:0007669"/>
    <property type="project" value="TreeGrafter"/>
</dbReference>
<feature type="region of interest" description="Disordered" evidence="4">
    <location>
        <begin position="1404"/>
        <end position="1423"/>
    </location>
</feature>
<feature type="compositionally biased region" description="Low complexity" evidence="4">
    <location>
        <begin position="1343"/>
        <end position="1362"/>
    </location>
</feature>
<feature type="repeat" description="ANK" evidence="3">
    <location>
        <begin position="431"/>
        <end position="463"/>
    </location>
</feature>
<feature type="region of interest" description="Disordered" evidence="4">
    <location>
        <begin position="1083"/>
        <end position="1102"/>
    </location>
</feature>
<sequence>MDEKEQADRLAAAEALFMISNRGEKPQIPVRPRPTRRGKKQKVVDYDDITASKRRIEDPKSISPRSRSRSKSSDGANPTNDRGRGRRGGLNKRGRGRGRGKKQTYISRIDKSRSKYDSEPDDNNVPILTIDTEPSRVKSSDLDLHDPLSPKAHKGRGKKRGGKAKAKAQAKPSKPHVEELEAVPVSDNAPALGLSGASLSKSGSSSTRADTSQDATVLVQTTAGGNLPSLGLVSGFHKVSLASKSHAGPETSALPSLNLTSFSEGNLPSVNLPSLPSEYPFLQLPSQPTPNLSSLGDVAVSQPAELDPQADRDKSEKFLPLKKRKLHKADESASTPTTVATDSPVDGLSVSDSEERYEAISPEPARAPFTVQAPPIITMQTLMEIKTALQADDDGDLPLHIAVVHENMRMVAKLISLMRIAGKNVDKFNKQQQTPLHLAIKLDFTEAVQLLLKSGADVNAVDCSGSSAIHMAVQGRSTPILHLLLEKCPNVQLNNRNIDGLTPLHLAVDNGDLEQAELLLKHGADIDVTDGKSGRTPLFRAAESNHKPMVELLLKRGANVDVASYAGVTVSMAAQGRNLHGVLKLLGSVQDKFGVSLDAGSAPGAPSKSPTTNPPPPLLYVGFPPISKSSLHSSDAVGNSSGSVTPTSISPPVLTTASSPVSAQYHSLEGEKREQEPLTYLVRPQTRVGRADMTSGGVMLERADTGSVTKVFHNVFMMTDDKKGRVQMESISEPSSPMDVDGEKIDPWRKGKPKVGGGLLSLPEMIEVKHNNQVALTKEIGAAQRISTLDSAVSKPTAMVIRRVAVGSPKHSQNSSAKESAHGMTGSFISKVSSDVDVVMHLVPSTSVPMILSSSAGSSSPVSRLATQSSALKSLGQISSSPPVLLPVLSSALPTSKPSSPLLTSSSSSSPKSGATPSQGGDTTTTPLSSIQAKLYQTLLRRSQSHPGSSPTTQEMGGASQSVMSKLLISPVQVLPLSASSSSPGVVSYKVVPSSSSDGGLSKPITVRSGSKQVPLIRVPSLAQVTTVTKSTGSSPTSSPPGTPLNLTKPSIRRFQDCEGLPDSTSTSSAGKIIEMGVTVGDGSSVATQGKSSKELPNQPVRKIISIGVRRVSSSEKSSTPPPSLAAGASSTGFQGQYEMYVMPQKQQSEGQPHSSPGKKAVNVIPKSFVAPVSTGIKSDSQRPSIVLDSAMVETMSKGEISLSNFPHISKCVRDLFARQNQLFQKPSSSVSSSLNLPATSSSTLPVSSAVLATTVAKSLVPTHHPPGRIVLPSASVTQNSIMGLSGAILSDFPVSKGSSGTPDKAAQSEEQRSHHTKKSSKEPSTKKSRSRGANKSQRGGQHSDASSSSVSSAGHSVSSSGEPGPNLSKINSETDQKLKKFLVAKRQEGLLAVKARTGEWQEALSGRSEVAESSGESLDDSNSLKTVGIFSGNVQKVRLGKSRSYTTSAVSSVQSSPTIPTCGASTNLPSIILPSTLLSFSSSDEVEVLSPSLPTGAVTSGVSKKSLEDSASATESTAVVASSPKFVATEKESSAGSRADASHSVSVMDEDDEADDDGEEPMEIDIPEESASNSPASERTLSRCDPGQTKPSVTASGNLMMSKVEIVIHSPTPPLPVETSDTGKEQEVDGEKQGSRHNDEKT</sequence>
<feature type="region of interest" description="Disordered" evidence="4">
    <location>
        <begin position="1485"/>
        <end position="1643"/>
    </location>
</feature>
<feature type="compositionally biased region" description="Basic residues" evidence="4">
    <location>
        <begin position="84"/>
        <end position="102"/>
    </location>
</feature>
<feature type="compositionally biased region" description="Basic and acidic residues" evidence="4">
    <location>
        <begin position="42"/>
        <end position="60"/>
    </location>
</feature>
<dbReference type="SMART" id="SM00248">
    <property type="entry name" value="ANK"/>
    <property type="match status" value="5"/>
</dbReference>
<protein>
    <submittedName>
        <fullName evidence="5">Uncharacterized protein</fullName>
    </submittedName>
</protein>
<evidence type="ECO:0000313" key="5">
    <source>
        <dbReference type="EMBL" id="KAK3729151.1"/>
    </source>
</evidence>
<feature type="compositionally biased region" description="Basic and acidic residues" evidence="4">
    <location>
        <begin position="309"/>
        <end position="319"/>
    </location>
</feature>
<feature type="region of interest" description="Disordered" evidence="4">
    <location>
        <begin position="17"/>
        <end position="214"/>
    </location>
</feature>
<feature type="region of interest" description="Disordered" evidence="4">
    <location>
        <begin position="1294"/>
        <end position="1372"/>
    </location>
</feature>
<dbReference type="EMBL" id="JAWDGP010007158">
    <property type="protein sequence ID" value="KAK3729151.1"/>
    <property type="molecule type" value="Genomic_DNA"/>
</dbReference>
<feature type="compositionally biased region" description="Low complexity" evidence="4">
    <location>
        <begin position="189"/>
        <end position="206"/>
    </location>
</feature>
<feature type="compositionally biased region" description="Polar residues" evidence="4">
    <location>
        <begin position="1590"/>
        <end position="1600"/>
    </location>
</feature>
<feature type="region of interest" description="Disordered" evidence="4">
    <location>
        <begin position="1028"/>
        <end position="1049"/>
    </location>
</feature>
<feature type="compositionally biased region" description="Basic and acidic residues" evidence="4">
    <location>
        <begin position="108"/>
        <end position="118"/>
    </location>
</feature>
<dbReference type="InterPro" id="IPR002110">
    <property type="entry name" value="Ankyrin_rpt"/>
</dbReference>
<dbReference type="PANTHER" id="PTHR46680">
    <property type="entry name" value="NF-KAPPA-B INHIBITOR ALPHA"/>
    <property type="match status" value="1"/>
</dbReference>
<feature type="region of interest" description="Disordered" evidence="4">
    <location>
        <begin position="1107"/>
        <end position="1131"/>
    </location>
</feature>
<keyword evidence="2 3" id="KW-0040">ANK repeat</keyword>
<evidence type="ECO:0000256" key="3">
    <source>
        <dbReference type="PROSITE-ProRule" id="PRU00023"/>
    </source>
</evidence>
<dbReference type="GO" id="GO:0005829">
    <property type="term" value="C:cytosol"/>
    <property type="evidence" value="ECO:0007669"/>
    <property type="project" value="TreeGrafter"/>
</dbReference>
<feature type="compositionally biased region" description="Low complexity" evidence="4">
    <location>
        <begin position="1570"/>
        <end position="1579"/>
    </location>
</feature>
<dbReference type="PANTHER" id="PTHR46680:SF2">
    <property type="entry name" value="NF-KAPPA-B INHIBITOR ZETA"/>
    <property type="match status" value="1"/>
</dbReference>
<feature type="repeat" description="ANK" evidence="3">
    <location>
        <begin position="464"/>
        <end position="496"/>
    </location>
</feature>
<evidence type="ECO:0000256" key="4">
    <source>
        <dbReference type="SAM" id="MobiDB-lite"/>
    </source>
</evidence>
<feature type="compositionally biased region" description="Acidic residues" evidence="4">
    <location>
        <begin position="1549"/>
        <end position="1569"/>
    </location>
</feature>
<feature type="region of interest" description="Disordered" evidence="4">
    <location>
        <begin position="304"/>
        <end position="349"/>
    </location>
</feature>
<evidence type="ECO:0000256" key="1">
    <source>
        <dbReference type="ARBA" id="ARBA00022737"/>
    </source>
</evidence>
<dbReference type="SUPFAM" id="SSF48403">
    <property type="entry name" value="Ankyrin repeat"/>
    <property type="match status" value="1"/>
</dbReference>
<feature type="compositionally biased region" description="Low complexity" evidence="4">
    <location>
        <begin position="896"/>
        <end position="918"/>
    </location>
</feature>
<evidence type="ECO:0000313" key="6">
    <source>
        <dbReference type="Proteomes" id="UP001283361"/>
    </source>
</evidence>
<dbReference type="PROSITE" id="PS50297">
    <property type="entry name" value="ANK_REP_REGION"/>
    <property type="match status" value="3"/>
</dbReference>
<organism evidence="5 6">
    <name type="scientific">Elysia crispata</name>
    <name type="common">lettuce slug</name>
    <dbReference type="NCBI Taxonomy" id="231223"/>
    <lineage>
        <taxon>Eukaryota</taxon>
        <taxon>Metazoa</taxon>
        <taxon>Spiralia</taxon>
        <taxon>Lophotrochozoa</taxon>
        <taxon>Mollusca</taxon>
        <taxon>Gastropoda</taxon>
        <taxon>Heterobranchia</taxon>
        <taxon>Euthyneura</taxon>
        <taxon>Panpulmonata</taxon>
        <taxon>Sacoglossa</taxon>
        <taxon>Placobranchoidea</taxon>
        <taxon>Plakobranchidae</taxon>
        <taxon>Elysia</taxon>
    </lineage>
</organism>
<feature type="compositionally biased region" description="Basic and acidic residues" evidence="4">
    <location>
        <begin position="133"/>
        <end position="148"/>
    </location>
</feature>
<dbReference type="InterPro" id="IPR051070">
    <property type="entry name" value="NF-kappa-B_inhibitor"/>
</dbReference>
<dbReference type="GO" id="GO:0051059">
    <property type="term" value="F:NF-kappaB binding"/>
    <property type="evidence" value="ECO:0007669"/>
    <property type="project" value="TreeGrafter"/>
</dbReference>
<feature type="compositionally biased region" description="Basic residues" evidence="4">
    <location>
        <begin position="151"/>
        <end position="168"/>
    </location>
</feature>
<proteinExistence type="predicted"/>
<dbReference type="Proteomes" id="UP001283361">
    <property type="component" value="Unassembled WGS sequence"/>
</dbReference>
<accession>A0AAE0Y1I2</accession>
<comment type="caution">
    <text evidence="5">The sequence shown here is derived from an EMBL/GenBank/DDBJ whole genome shotgun (WGS) entry which is preliminary data.</text>
</comment>
<feature type="region of interest" description="Disordered" evidence="4">
    <location>
        <begin position="896"/>
        <end position="927"/>
    </location>
</feature>
<keyword evidence="6" id="KW-1185">Reference proteome</keyword>
<evidence type="ECO:0000256" key="2">
    <source>
        <dbReference type="ARBA" id="ARBA00023043"/>
    </source>
</evidence>
<dbReference type="Pfam" id="PF12796">
    <property type="entry name" value="Ank_2"/>
    <property type="match status" value="2"/>
</dbReference>
<feature type="repeat" description="ANK" evidence="3">
    <location>
        <begin position="499"/>
        <end position="531"/>
    </location>
</feature>
<feature type="region of interest" description="Disordered" evidence="4">
    <location>
        <begin position="600"/>
        <end position="658"/>
    </location>
</feature>
<feature type="compositionally biased region" description="Low complexity" evidence="4">
    <location>
        <begin position="1028"/>
        <end position="1037"/>
    </location>
</feature>